<reference evidence="2" key="1">
    <citation type="submission" date="2020-11" db="EMBL/GenBank/DDBJ databases">
        <title>Nocardioides sp. CBS4Y-1, whole genome shotgun sequence.</title>
        <authorList>
            <person name="Tuo L."/>
        </authorList>
    </citation>
    <scope>NUCLEOTIDE SEQUENCE</scope>
    <source>
        <strain evidence="2">CBS4Y-1</strain>
    </source>
</reference>
<dbReference type="SUPFAM" id="SSF54427">
    <property type="entry name" value="NTF2-like"/>
    <property type="match status" value="1"/>
</dbReference>
<name>A0A930YC98_9ACTN</name>
<dbReference type="Proteomes" id="UP000656804">
    <property type="component" value="Unassembled WGS sequence"/>
</dbReference>
<comment type="caution">
    <text evidence="2">The sequence shown here is derived from an EMBL/GenBank/DDBJ whole genome shotgun (WGS) entry which is preliminary data.</text>
</comment>
<dbReference type="Gene3D" id="3.10.450.50">
    <property type="match status" value="1"/>
</dbReference>
<dbReference type="Pfam" id="PF07858">
    <property type="entry name" value="LEH"/>
    <property type="match status" value="1"/>
</dbReference>
<evidence type="ECO:0000259" key="1">
    <source>
        <dbReference type="Pfam" id="PF07858"/>
    </source>
</evidence>
<dbReference type="InterPro" id="IPR013100">
    <property type="entry name" value="LEH"/>
</dbReference>
<evidence type="ECO:0000313" key="2">
    <source>
        <dbReference type="EMBL" id="MBF4163268.1"/>
    </source>
</evidence>
<sequence length="138" mass="14916">MSAPTDPVAVVTAMLDALVAGDAEASIDLLDAEAEWRNTGLPTLRGPRVASSLRGMVERGVGFEYVMHHAAADSESPDAVVLTQRTDVLTWKRFRVEFWVRGTFTLRGGKVVVWDDAYSTGQFAVRSILGAVRALLPG</sequence>
<accession>A0A930YC98</accession>
<evidence type="ECO:0000313" key="3">
    <source>
        <dbReference type="Proteomes" id="UP000656804"/>
    </source>
</evidence>
<proteinExistence type="predicted"/>
<protein>
    <submittedName>
        <fullName evidence="2">Nuclear transport factor 2 family protein</fullName>
    </submittedName>
</protein>
<dbReference type="AlphaFoldDB" id="A0A930YC98"/>
<organism evidence="2 3">
    <name type="scientific">Nocardioides acrostichi</name>
    <dbReference type="NCBI Taxonomy" id="2784339"/>
    <lineage>
        <taxon>Bacteria</taxon>
        <taxon>Bacillati</taxon>
        <taxon>Actinomycetota</taxon>
        <taxon>Actinomycetes</taxon>
        <taxon>Propionibacteriales</taxon>
        <taxon>Nocardioidaceae</taxon>
        <taxon>Nocardioides</taxon>
    </lineage>
</organism>
<dbReference type="EMBL" id="JADIVZ010000010">
    <property type="protein sequence ID" value="MBF4163268.1"/>
    <property type="molecule type" value="Genomic_DNA"/>
</dbReference>
<gene>
    <name evidence="2" type="ORF">ISG29_16370</name>
</gene>
<feature type="domain" description="Limonene-1,2-epoxide hydrolase" evidence="1">
    <location>
        <begin position="6"/>
        <end position="118"/>
    </location>
</feature>
<keyword evidence="3" id="KW-1185">Reference proteome</keyword>
<dbReference type="RefSeq" id="WP_194504522.1">
    <property type="nucleotide sequence ID" value="NZ_JADIVZ010000010.1"/>
</dbReference>
<dbReference type="InterPro" id="IPR032710">
    <property type="entry name" value="NTF2-like_dom_sf"/>
</dbReference>